<dbReference type="PANTHER" id="PTHR43603:SF1">
    <property type="entry name" value="ZINC-REGULATED GTPASE METALLOPROTEIN ACTIVATOR 1"/>
    <property type="match status" value="1"/>
</dbReference>
<keyword evidence="3" id="KW-0143">Chaperone</keyword>
<evidence type="ECO:0000256" key="6">
    <source>
        <dbReference type="SAM" id="MobiDB-lite"/>
    </source>
</evidence>
<dbReference type="KEGG" id="cjk:jk1292"/>
<evidence type="ECO:0000313" key="9">
    <source>
        <dbReference type="Proteomes" id="UP000000545"/>
    </source>
</evidence>
<dbReference type="InterPro" id="IPR036627">
    <property type="entry name" value="CobW-likC_sf"/>
</dbReference>
<proteinExistence type="inferred from homology"/>
<dbReference type="PANTHER" id="PTHR43603">
    <property type="entry name" value="COBW DOMAIN-CONTAINING PROTEIN DDB_G0274527"/>
    <property type="match status" value="1"/>
</dbReference>
<dbReference type="InterPro" id="IPR027417">
    <property type="entry name" value="P-loop_NTPase"/>
</dbReference>
<comment type="catalytic activity">
    <reaction evidence="5">
        <text>GTP + H2O = GDP + phosphate + H(+)</text>
        <dbReference type="Rhea" id="RHEA:19669"/>
        <dbReference type="ChEBI" id="CHEBI:15377"/>
        <dbReference type="ChEBI" id="CHEBI:15378"/>
        <dbReference type="ChEBI" id="CHEBI:37565"/>
        <dbReference type="ChEBI" id="CHEBI:43474"/>
        <dbReference type="ChEBI" id="CHEBI:58189"/>
    </reaction>
    <physiologicalReaction direction="left-to-right" evidence="5">
        <dbReference type="Rhea" id="RHEA:19670"/>
    </physiologicalReaction>
</comment>
<dbReference type="GO" id="GO:0016787">
    <property type="term" value="F:hydrolase activity"/>
    <property type="evidence" value="ECO:0007669"/>
    <property type="project" value="UniProtKB-KW"/>
</dbReference>
<dbReference type="eggNOG" id="COG0523">
    <property type="taxonomic scope" value="Bacteria"/>
</dbReference>
<protein>
    <recommendedName>
        <fullName evidence="7">CobW C-terminal domain-containing protein</fullName>
    </recommendedName>
</protein>
<dbReference type="STRING" id="306537.jk1292"/>
<dbReference type="Gene3D" id="3.40.50.300">
    <property type="entry name" value="P-loop containing nucleotide triphosphate hydrolases"/>
    <property type="match status" value="1"/>
</dbReference>
<dbReference type="GO" id="GO:0000166">
    <property type="term" value="F:nucleotide binding"/>
    <property type="evidence" value="ECO:0007669"/>
    <property type="project" value="UniProtKB-KW"/>
</dbReference>
<dbReference type="Proteomes" id="UP000000545">
    <property type="component" value="Chromosome"/>
</dbReference>
<dbReference type="Pfam" id="PF02492">
    <property type="entry name" value="cobW"/>
    <property type="match status" value="1"/>
</dbReference>
<dbReference type="CDD" id="cd03112">
    <property type="entry name" value="CobW-like"/>
    <property type="match status" value="1"/>
</dbReference>
<keyword evidence="2" id="KW-0378">Hydrolase</keyword>
<dbReference type="EMBL" id="CR931997">
    <property type="protein sequence ID" value="CAI37461.1"/>
    <property type="molecule type" value="Genomic_DNA"/>
</dbReference>
<evidence type="ECO:0000313" key="8">
    <source>
        <dbReference type="EMBL" id="CAI37461.1"/>
    </source>
</evidence>
<evidence type="ECO:0000256" key="1">
    <source>
        <dbReference type="ARBA" id="ARBA00022741"/>
    </source>
</evidence>
<dbReference type="InterPro" id="IPR051927">
    <property type="entry name" value="Zn_Chap_cDPG_Synth"/>
</dbReference>
<dbReference type="Gene3D" id="3.30.1220.10">
    <property type="entry name" value="CobW-like, C-terminal domain"/>
    <property type="match status" value="1"/>
</dbReference>
<accession>Q4JUP6</accession>
<keyword evidence="1" id="KW-0547">Nucleotide-binding</keyword>
<dbReference type="AlphaFoldDB" id="Q4JUP6"/>
<feature type="region of interest" description="Disordered" evidence="6">
    <location>
        <begin position="1"/>
        <end position="39"/>
    </location>
</feature>
<organism evidence="8 9">
    <name type="scientific">Corynebacterium jeikeium (strain K411)</name>
    <dbReference type="NCBI Taxonomy" id="306537"/>
    <lineage>
        <taxon>Bacteria</taxon>
        <taxon>Bacillati</taxon>
        <taxon>Actinomycetota</taxon>
        <taxon>Actinomycetes</taxon>
        <taxon>Mycobacteriales</taxon>
        <taxon>Corynebacteriaceae</taxon>
        <taxon>Corynebacterium</taxon>
    </lineage>
</organism>
<name>Q4JUP6_CORJK</name>
<dbReference type="SUPFAM" id="SSF52540">
    <property type="entry name" value="P-loop containing nucleoside triphosphate hydrolases"/>
    <property type="match status" value="1"/>
</dbReference>
<evidence type="ECO:0000256" key="2">
    <source>
        <dbReference type="ARBA" id="ARBA00022801"/>
    </source>
</evidence>
<evidence type="ECO:0000259" key="7">
    <source>
        <dbReference type="SMART" id="SM00833"/>
    </source>
</evidence>
<evidence type="ECO:0000256" key="3">
    <source>
        <dbReference type="ARBA" id="ARBA00023186"/>
    </source>
</evidence>
<keyword evidence="9" id="KW-1185">Reference proteome</keyword>
<dbReference type="HOGENOM" id="CLU_017452_2_0_11"/>
<dbReference type="SMART" id="SM00833">
    <property type="entry name" value="CobW_C"/>
    <property type="match status" value="1"/>
</dbReference>
<reference evidence="8 9" key="1">
    <citation type="journal article" date="2005" name="J. Bacteriol.">
        <title>Complete genome sequence and analysis of the multiresistant nosocomial pathogen Corynebacterium jeikeium K411, a lipid-requiring bacterium of the human skin flora.</title>
        <authorList>
            <person name="Tauch A."/>
            <person name="Kaiser O."/>
            <person name="Hain T."/>
            <person name="Goesmann A."/>
            <person name="Weisshaar B."/>
            <person name="Albersmeier A."/>
            <person name="Bekel T."/>
            <person name="Bischoff N."/>
            <person name="Brune I."/>
            <person name="Chakraborty T."/>
            <person name="Kalinowski J."/>
            <person name="Meyer F."/>
            <person name="Rupp O."/>
            <person name="Schneiker S."/>
            <person name="Viehoever P."/>
            <person name="Puehler A."/>
        </authorList>
    </citation>
    <scope>NUCLEOTIDE SEQUENCE [LARGE SCALE GENOMIC DNA]</scope>
    <source>
        <strain evidence="8 9">K411</strain>
    </source>
</reference>
<feature type="domain" description="CobW C-terminal" evidence="7">
    <location>
        <begin position="333"/>
        <end position="424"/>
    </location>
</feature>
<evidence type="ECO:0000256" key="5">
    <source>
        <dbReference type="ARBA" id="ARBA00049117"/>
    </source>
</evidence>
<evidence type="ECO:0000256" key="4">
    <source>
        <dbReference type="ARBA" id="ARBA00034320"/>
    </source>
</evidence>
<comment type="similarity">
    <text evidence="4">Belongs to the SIMIBI class G3E GTPase family. ZNG1 subfamily.</text>
</comment>
<dbReference type="Pfam" id="PF07683">
    <property type="entry name" value="CobW_C"/>
    <property type="match status" value="1"/>
</dbReference>
<gene>
    <name evidence="8" type="ordered locus">jk1292</name>
</gene>
<dbReference type="InterPro" id="IPR003495">
    <property type="entry name" value="CobW/HypB/UreG_nucleotide-bd"/>
</dbReference>
<dbReference type="InterPro" id="IPR011629">
    <property type="entry name" value="CobW-like_C"/>
</dbReference>
<sequence length="434" mass="46853">MRYAHSHSSDHPASEVAASGEALRQRSGVPADVAPTATTGSATPVTVLSGFLGAGKTTLLNDLLANRGGRRIAVIVNDFSEINIDAALIAGEGHLTRGEDRFVELTNGCICCTLREDLVESVGTLARSGSFDHIVIESTGISEPMPVAATFEWRWEDGTRLADVAPIDTMVTLVDAAQFLPQIGQKKLLTEADLQATADDERTIADLLVDQVEFADVIYVTKSDLVSEERYRATVALLRRMNPRARIEKLLHGRIVTTESPGSPAGSAERGVARSGVDSVADGVRQFGAAAGRSAVDDILGAQLYDEATARAYEGYLDELENPHTPETEEYGISSVVFRGDRPFDRERLIKALRSTTGLVRSKGYCWIADRPELAHVWHQAGPDLRIQPAGGWRQVGLTPSSEVVLIGVNFDADRAVQQFSNAMLSDAEVRAML</sequence>